<sequence length="96" mass="10801">MSFVNVHTFSTFSVPRCSVQVVSSSSRFIINTLVVLIVFSSQNCVFDPTNPPGIPVSYLIFVACVSEKKAHRVEILTQANEFYEQEKKHTQSSYIP</sequence>
<dbReference type="HOGENOM" id="CLU_2364018_0_0_1"/>
<name>F0WX70_9STRA</name>
<gene>
    <name evidence="1" type="primary">AlNc14C343G10828</name>
    <name evidence="1" type="ORF">ALNC14_122050</name>
</gene>
<accession>F0WX70</accession>
<proteinExistence type="predicted"/>
<reference evidence="1" key="1">
    <citation type="journal article" date="2011" name="PLoS Biol.">
        <title>Gene gain and loss during evolution of obligate parasitism in the white rust pathogen of Arabidopsis thaliana.</title>
        <authorList>
            <person name="Kemen E."/>
            <person name="Gardiner A."/>
            <person name="Schultz-Larsen T."/>
            <person name="Kemen A.C."/>
            <person name="Balmuth A.L."/>
            <person name="Robert-Seilaniantz A."/>
            <person name="Bailey K."/>
            <person name="Holub E."/>
            <person name="Studholme D.J."/>
            <person name="Maclean D."/>
            <person name="Jones J.D."/>
        </authorList>
    </citation>
    <scope>NUCLEOTIDE SEQUENCE</scope>
</reference>
<protein>
    <submittedName>
        <fullName evidence="1">AlNc14C343G10828 protein</fullName>
    </submittedName>
</protein>
<organism evidence="1">
    <name type="scientific">Albugo laibachii Nc14</name>
    <dbReference type="NCBI Taxonomy" id="890382"/>
    <lineage>
        <taxon>Eukaryota</taxon>
        <taxon>Sar</taxon>
        <taxon>Stramenopiles</taxon>
        <taxon>Oomycota</taxon>
        <taxon>Peronosporomycetes</taxon>
        <taxon>Albuginales</taxon>
        <taxon>Albuginaceae</taxon>
        <taxon>Albugo</taxon>
    </lineage>
</organism>
<dbReference type="EMBL" id="FR824388">
    <property type="protein sequence ID" value="CCA26061.1"/>
    <property type="molecule type" value="Genomic_DNA"/>
</dbReference>
<dbReference type="AlphaFoldDB" id="F0WX70"/>
<evidence type="ECO:0000313" key="1">
    <source>
        <dbReference type="EMBL" id="CCA26061.1"/>
    </source>
</evidence>
<reference evidence="1" key="2">
    <citation type="submission" date="2011-02" db="EMBL/GenBank/DDBJ databases">
        <authorList>
            <person name="MacLean D."/>
        </authorList>
    </citation>
    <scope>NUCLEOTIDE SEQUENCE</scope>
</reference>